<dbReference type="Pfam" id="PF04542">
    <property type="entry name" value="Sigma70_r2"/>
    <property type="match status" value="1"/>
</dbReference>
<evidence type="ECO:0000256" key="5">
    <source>
        <dbReference type="ARBA" id="ARBA00023163"/>
    </source>
</evidence>
<dbReference type="GO" id="GO:0006352">
    <property type="term" value="P:DNA-templated transcription initiation"/>
    <property type="evidence" value="ECO:0007669"/>
    <property type="project" value="InterPro"/>
</dbReference>
<evidence type="ECO:0000313" key="10">
    <source>
        <dbReference type="Proteomes" id="UP000183104"/>
    </source>
</evidence>
<dbReference type="GO" id="GO:0003677">
    <property type="term" value="F:DNA binding"/>
    <property type="evidence" value="ECO:0007669"/>
    <property type="project" value="UniProtKB-KW"/>
</dbReference>
<keyword evidence="3" id="KW-0731">Sigma factor</keyword>
<feature type="domain" description="RNA polymerase sigma factor 70 region 4 type 2" evidence="8">
    <location>
        <begin position="117"/>
        <end position="169"/>
    </location>
</feature>
<keyword evidence="5" id="KW-0804">Transcription</keyword>
<dbReference type="AlphaFoldDB" id="A0A1G5BV40"/>
<evidence type="ECO:0000313" key="9">
    <source>
        <dbReference type="EMBL" id="SCX93800.1"/>
    </source>
</evidence>
<reference evidence="10" key="1">
    <citation type="submission" date="2016-10" db="EMBL/GenBank/DDBJ databases">
        <authorList>
            <person name="Varghese N."/>
        </authorList>
    </citation>
    <scope>NUCLEOTIDE SEQUENCE [LARGE SCALE GENOMIC DNA]</scope>
    <source>
        <strain evidence="10">HL 19</strain>
    </source>
</reference>
<dbReference type="Proteomes" id="UP000183104">
    <property type="component" value="Unassembled WGS sequence"/>
</dbReference>
<dbReference type="Gene3D" id="1.10.1740.10">
    <property type="match status" value="1"/>
</dbReference>
<dbReference type="InterPro" id="IPR013249">
    <property type="entry name" value="RNA_pol_sigma70_r4_t2"/>
</dbReference>
<dbReference type="Pfam" id="PF08281">
    <property type="entry name" value="Sigma70_r4_2"/>
    <property type="match status" value="1"/>
</dbReference>
<dbReference type="PANTHER" id="PTHR43133:SF8">
    <property type="entry name" value="RNA POLYMERASE SIGMA FACTOR HI_1459-RELATED"/>
    <property type="match status" value="1"/>
</dbReference>
<evidence type="ECO:0000259" key="8">
    <source>
        <dbReference type="Pfam" id="PF08281"/>
    </source>
</evidence>
<dbReference type="InterPro" id="IPR014284">
    <property type="entry name" value="RNA_pol_sigma-70_dom"/>
</dbReference>
<evidence type="ECO:0000256" key="6">
    <source>
        <dbReference type="SAM" id="MobiDB-lite"/>
    </source>
</evidence>
<dbReference type="GO" id="GO:0016987">
    <property type="term" value="F:sigma factor activity"/>
    <property type="evidence" value="ECO:0007669"/>
    <property type="project" value="UniProtKB-KW"/>
</dbReference>
<feature type="region of interest" description="Disordered" evidence="6">
    <location>
        <begin position="81"/>
        <end position="113"/>
    </location>
</feature>
<evidence type="ECO:0000256" key="4">
    <source>
        <dbReference type="ARBA" id="ARBA00023125"/>
    </source>
</evidence>
<dbReference type="InterPro" id="IPR013325">
    <property type="entry name" value="RNA_pol_sigma_r2"/>
</dbReference>
<evidence type="ECO:0000259" key="7">
    <source>
        <dbReference type="Pfam" id="PF04542"/>
    </source>
</evidence>
<dbReference type="InterPro" id="IPR039425">
    <property type="entry name" value="RNA_pol_sigma-70-like"/>
</dbReference>
<name>A0A1G5BV40_9GAMM</name>
<evidence type="ECO:0000256" key="2">
    <source>
        <dbReference type="ARBA" id="ARBA00023015"/>
    </source>
</evidence>
<dbReference type="SUPFAM" id="SSF88946">
    <property type="entry name" value="Sigma2 domain of RNA polymerase sigma factors"/>
    <property type="match status" value="1"/>
</dbReference>
<keyword evidence="2" id="KW-0805">Transcription regulation</keyword>
<sequence length="179" mass="20606">MRGDTADFDALVRPHVDHLYRLAFRFTGSREEAEDLVQDLLVKLYPRTGELAAVEDLRPWLTRVLYRMFVDSHRKRTRRRVVPIGEAREESEGDPSDQVPSDTPGPEEETETRYTRARLQNALRRLGDHHRAVVALHDMEGYTLAELETLLEVPAGTLKSRLHRARARLRELLDADGTL</sequence>
<dbReference type="SUPFAM" id="SSF88659">
    <property type="entry name" value="Sigma3 and sigma4 domains of RNA polymerase sigma factors"/>
    <property type="match status" value="1"/>
</dbReference>
<keyword evidence="10" id="KW-1185">Reference proteome</keyword>
<feature type="domain" description="RNA polymerase sigma-70 region 2" evidence="7">
    <location>
        <begin position="11"/>
        <end position="79"/>
    </location>
</feature>
<accession>A0A1G5BV40</accession>
<dbReference type="InterPro" id="IPR013324">
    <property type="entry name" value="RNA_pol_sigma_r3/r4-like"/>
</dbReference>
<keyword evidence="4" id="KW-0238">DNA-binding</keyword>
<evidence type="ECO:0000256" key="1">
    <source>
        <dbReference type="ARBA" id="ARBA00010641"/>
    </source>
</evidence>
<proteinExistence type="inferred from homology"/>
<gene>
    <name evidence="9" type="ORF">SAMN05661077_0773</name>
</gene>
<dbReference type="Gene3D" id="1.10.10.10">
    <property type="entry name" value="Winged helix-like DNA-binding domain superfamily/Winged helix DNA-binding domain"/>
    <property type="match status" value="1"/>
</dbReference>
<dbReference type="NCBIfam" id="TIGR02937">
    <property type="entry name" value="sigma70-ECF"/>
    <property type="match status" value="1"/>
</dbReference>
<comment type="similarity">
    <text evidence="1">Belongs to the sigma-70 factor family. ECF subfamily.</text>
</comment>
<dbReference type="EMBL" id="FMUN01000002">
    <property type="protein sequence ID" value="SCX93800.1"/>
    <property type="molecule type" value="Genomic_DNA"/>
</dbReference>
<protein>
    <submittedName>
        <fullName evidence="9">RNA polymerase sigma-70 factor, ECF subfamily</fullName>
    </submittedName>
</protein>
<dbReference type="InterPro" id="IPR036388">
    <property type="entry name" value="WH-like_DNA-bd_sf"/>
</dbReference>
<organism evidence="9 10">
    <name type="scientific">Thiohalorhabdus denitrificans</name>
    <dbReference type="NCBI Taxonomy" id="381306"/>
    <lineage>
        <taxon>Bacteria</taxon>
        <taxon>Pseudomonadati</taxon>
        <taxon>Pseudomonadota</taxon>
        <taxon>Gammaproteobacteria</taxon>
        <taxon>Thiohalorhabdales</taxon>
        <taxon>Thiohalorhabdaceae</taxon>
        <taxon>Thiohalorhabdus</taxon>
    </lineage>
</organism>
<evidence type="ECO:0000256" key="3">
    <source>
        <dbReference type="ARBA" id="ARBA00023082"/>
    </source>
</evidence>
<dbReference type="PANTHER" id="PTHR43133">
    <property type="entry name" value="RNA POLYMERASE ECF-TYPE SIGMA FACTO"/>
    <property type="match status" value="1"/>
</dbReference>
<dbReference type="InterPro" id="IPR007627">
    <property type="entry name" value="RNA_pol_sigma70_r2"/>
</dbReference>